<name>A0A367GPF9_9SPHI</name>
<reference evidence="1 2" key="1">
    <citation type="submission" date="2018-05" db="EMBL/GenBank/DDBJ databases">
        <title>Mucilaginibacter hurinus sp. nov., isolated from briquette warehouse soil.</title>
        <authorList>
            <person name="Choi L."/>
        </authorList>
    </citation>
    <scope>NUCLEOTIDE SEQUENCE [LARGE SCALE GENOMIC DNA]</scope>
    <source>
        <strain evidence="1 2">ZR32</strain>
    </source>
</reference>
<sequence length="224" mass="24087">MKKALPFILAAIALFSSSCRKDISAFGGRNPGSPDTSKGYLPITKGSYWKIVSDIVGSAKDTALQTVTGRIVTINGKPYHEVSTESILYGRQTSYLYVGEHKYLSRSTSLREGVTAELVYLVDTAAVGDTWETSLTDDGLVNGFPAKLVGKLIEQDIKKTVAGITYNNVVHTTLDIQYNVNGTGFTSYGTYDVYLAKGVGVIQTDSKLNGVATGSSKVISYSAW</sequence>
<evidence type="ECO:0000313" key="1">
    <source>
        <dbReference type="EMBL" id="RCH54541.1"/>
    </source>
</evidence>
<accession>A0A367GPF9</accession>
<dbReference type="RefSeq" id="WP_114005524.1">
    <property type="nucleotide sequence ID" value="NZ_QGDC01000006.1"/>
</dbReference>
<evidence type="ECO:0000313" key="2">
    <source>
        <dbReference type="Proteomes" id="UP000253209"/>
    </source>
</evidence>
<protein>
    <submittedName>
        <fullName evidence="1">Uncharacterized protein</fullName>
    </submittedName>
</protein>
<keyword evidence="2" id="KW-1185">Reference proteome</keyword>
<dbReference type="AlphaFoldDB" id="A0A367GPF9"/>
<dbReference type="Proteomes" id="UP000253209">
    <property type="component" value="Unassembled WGS sequence"/>
</dbReference>
<organism evidence="1 2">
    <name type="scientific">Mucilaginibacter hurinus</name>
    <dbReference type="NCBI Taxonomy" id="2201324"/>
    <lineage>
        <taxon>Bacteria</taxon>
        <taxon>Pseudomonadati</taxon>
        <taxon>Bacteroidota</taxon>
        <taxon>Sphingobacteriia</taxon>
        <taxon>Sphingobacteriales</taxon>
        <taxon>Sphingobacteriaceae</taxon>
        <taxon>Mucilaginibacter</taxon>
    </lineage>
</organism>
<dbReference type="EMBL" id="QGDC01000006">
    <property type="protein sequence ID" value="RCH54541.1"/>
    <property type="molecule type" value="Genomic_DNA"/>
</dbReference>
<dbReference type="OrthoDB" id="849973at2"/>
<gene>
    <name evidence="1" type="ORF">DJ568_12020</name>
</gene>
<dbReference type="PROSITE" id="PS51257">
    <property type="entry name" value="PROKAR_LIPOPROTEIN"/>
    <property type="match status" value="1"/>
</dbReference>
<proteinExistence type="predicted"/>
<comment type="caution">
    <text evidence="1">The sequence shown here is derived from an EMBL/GenBank/DDBJ whole genome shotgun (WGS) entry which is preliminary data.</text>
</comment>